<evidence type="ECO:0000313" key="3">
    <source>
        <dbReference type="EMBL" id="PVY79160.1"/>
    </source>
</evidence>
<evidence type="ECO:0000256" key="2">
    <source>
        <dbReference type="SAM" id="MobiDB-lite"/>
    </source>
</evidence>
<gene>
    <name evidence="3" type="ORF">C8D92_101367</name>
</gene>
<evidence type="ECO:0008006" key="5">
    <source>
        <dbReference type="Google" id="ProtNLM"/>
    </source>
</evidence>
<keyword evidence="1" id="KW-0175">Coiled coil</keyword>
<sequence length="415" mass="47484">MGFSQQGDDRLSAVYFMEGSQVSRQMRTSEFDAFLDGYVGLSDLAETEVYAVYVQLTDQLGIEGLVFFRIYFDEEGRADGQWNVPLDRLADGGAKGPDLGGGPVRLVCRSHCPEKRFVEELWDPDMTPGSNHFQAIRKAVAENRLRLRPRKPEPPSGSDIPVLNPQSEQAAKPPVSDSAERARLAQMIREYRLRIRTLKSVHRDAMAEIRREHSHEIQSLRSEMQELEQRFERLRLSNEQLKQRLAERNEQYLGLQEQLTEASHNSAESSQASDAETVLLREQLERKQRELEMRNDQVVQLEQERDAWARQEPADDALMRHIQDQSLFMVAYHPGVGHITLPYDDLNRYFDNPQAYAAEKCGVSEQAYRLWLAHHDDPTCQAETDDGPCGEPLMRIGQPGEFKPGVHDRCQAHQA</sequence>
<dbReference type="Proteomes" id="UP000245887">
    <property type="component" value="Unassembled WGS sequence"/>
</dbReference>
<evidence type="ECO:0000313" key="4">
    <source>
        <dbReference type="Proteomes" id="UP000245887"/>
    </source>
</evidence>
<dbReference type="OrthoDB" id="6189582at2"/>
<organism evidence="3 4">
    <name type="scientific">Tamilnaduibacter salinus</name>
    <dbReference type="NCBI Taxonomy" id="1484056"/>
    <lineage>
        <taxon>Bacteria</taxon>
        <taxon>Pseudomonadati</taxon>
        <taxon>Pseudomonadota</taxon>
        <taxon>Gammaproteobacteria</taxon>
        <taxon>Pseudomonadales</taxon>
        <taxon>Marinobacteraceae</taxon>
        <taxon>Tamilnaduibacter</taxon>
    </lineage>
</organism>
<dbReference type="EMBL" id="QEKQ01000001">
    <property type="protein sequence ID" value="PVY79160.1"/>
    <property type="molecule type" value="Genomic_DNA"/>
</dbReference>
<dbReference type="AlphaFoldDB" id="A0A2U1D1B2"/>
<proteinExistence type="predicted"/>
<comment type="caution">
    <text evidence="3">The sequence shown here is derived from an EMBL/GenBank/DDBJ whole genome shotgun (WGS) entry which is preliminary data.</text>
</comment>
<name>A0A2U1D1B2_9GAMM</name>
<feature type="region of interest" description="Disordered" evidence="2">
    <location>
        <begin position="144"/>
        <end position="180"/>
    </location>
</feature>
<feature type="compositionally biased region" description="Basic and acidic residues" evidence="2">
    <location>
        <begin position="144"/>
        <end position="153"/>
    </location>
</feature>
<feature type="coiled-coil region" evidence="1">
    <location>
        <begin position="210"/>
        <end position="311"/>
    </location>
</feature>
<dbReference type="RefSeq" id="WP_116918268.1">
    <property type="nucleotide sequence ID" value="NZ_QEKQ01000001.1"/>
</dbReference>
<protein>
    <recommendedName>
        <fullName evidence="5">DNA repair protein</fullName>
    </recommendedName>
</protein>
<evidence type="ECO:0000256" key="1">
    <source>
        <dbReference type="SAM" id="Coils"/>
    </source>
</evidence>
<accession>A0A2U1D1B2</accession>
<reference evidence="3 4" key="1">
    <citation type="submission" date="2018-04" db="EMBL/GenBank/DDBJ databases">
        <title>Genomic Encyclopedia of Type Strains, Phase IV (KMG-IV): sequencing the most valuable type-strain genomes for metagenomic binning, comparative biology and taxonomic classification.</title>
        <authorList>
            <person name="Goeker M."/>
        </authorList>
    </citation>
    <scope>NUCLEOTIDE SEQUENCE [LARGE SCALE GENOMIC DNA]</scope>
    <source>
        <strain evidence="3 4">DSM 28688</strain>
    </source>
</reference>